<dbReference type="EMBL" id="JAHLPM010000010">
    <property type="protein sequence ID" value="MBU5438873.1"/>
    <property type="molecule type" value="Genomic_DNA"/>
</dbReference>
<dbReference type="RefSeq" id="WP_216520314.1">
    <property type="nucleotide sequence ID" value="NZ_JAHLPM010000010.1"/>
</dbReference>
<feature type="domain" description="EamA" evidence="3">
    <location>
        <begin position="183"/>
        <end position="321"/>
    </location>
</feature>
<comment type="similarity">
    <text evidence="1">Belongs to the EamA transporter family.</text>
</comment>
<feature type="transmembrane region" description="Helical" evidence="2">
    <location>
        <begin position="222"/>
        <end position="241"/>
    </location>
</feature>
<feature type="domain" description="EamA" evidence="3">
    <location>
        <begin position="24"/>
        <end position="170"/>
    </location>
</feature>
<feature type="transmembrane region" description="Helical" evidence="2">
    <location>
        <begin position="57"/>
        <end position="78"/>
    </location>
</feature>
<evidence type="ECO:0000256" key="2">
    <source>
        <dbReference type="SAM" id="Phobius"/>
    </source>
</evidence>
<evidence type="ECO:0000259" key="3">
    <source>
        <dbReference type="Pfam" id="PF00892"/>
    </source>
</evidence>
<feature type="transmembrane region" description="Helical" evidence="2">
    <location>
        <begin position="180"/>
        <end position="201"/>
    </location>
</feature>
<dbReference type="PANTHER" id="PTHR22911:SF137">
    <property type="entry name" value="SOLUTE CARRIER FAMILY 35 MEMBER G2-RELATED"/>
    <property type="match status" value="1"/>
</dbReference>
<feature type="transmembrane region" description="Helical" evidence="2">
    <location>
        <begin position="247"/>
        <end position="268"/>
    </location>
</feature>
<evidence type="ECO:0000313" key="4">
    <source>
        <dbReference type="EMBL" id="MBU5438873.1"/>
    </source>
</evidence>
<comment type="caution">
    <text evidence="4">The sequence shown here is derived from an EMBL/GenBank/DDBJ whole genome shotgun (WGS) entry which is preliminary data.</text>
</comment>
<feature type="transmembrane region" description="Helical" evidence="2">
    <location>
        <begin position="154"/>
        <end position="174"/>
    </location>
</feature>
<protein>
    <submittedName>
        <fullName evidence="4">DMT family transporter</fullName>
    </submittedName>
</protein>
<dbReference type="PANTHER" id="PTHR22911">
    <property type="entry name" value="ACYL-MALONYL CONDENSING ENZYME-RELATED"/>
    <property type="match status" value="1"/>
</dbReference>
<feature type="transmembrane region" description="Helical" evidence="2">
    <location>
        <begin position="99"/>
        <end position="120"/>
    </location>
</feature>
<sequence>MAEMNNASALEIKKQMDAKFSRQGVAQGLLSGITFAINGVIIGLALTMAPFTSGASVFVAPLVGAAMNDGMAAIWLLIYNIFKGNFREIGRSFKTFPGFMVCMAAVLGGPIANGAYLLAIQFAGPAYAIPISALCPVVGAILGRIFLKQKISPRVAFGMLICVAGAILIGYVPPEGNSPNFYLGIICAIIAAFGWGAEGVLSAFGMSMVDPNVAINIRQATSGIIFTLVVLPLVAGFRMYGELLATPSTLVVVAMAALAAAISFLSWYKANSSIGVARGMALNITYSLWGIVFSFFLGGVVLTKNLVIGAIAVFIGALLVVINPLEMFSKGE</sequence>
<proteinExistence type="inferred from homology"/>
<name>A0ABS6E7H6_9FIRM</name>
<dbReference type="Pfam" id="PF00892">
    <property type="entry name" value="EamA"/>
    <property type="match status" value="2"/>
</dbReference>
<reference evidence="4 5" key="1">
    <citation type="submission" date="2021-06" db="EMBL/GenBank/DDBJ databases">
        <authorList>
            <person name="Sun Q."/>
            <person name="Li D."/>
        </authorList>
    </citation>
    <scope>NUCLEOTIDE SEQUENCE [LARGE SCALE GENOMIC DNA]</scope>
    <source>
        <strain evidence="4 5">MSJ-40</strain>
    </source>
</reference>
<feature type="transmembrane region" description="Helical" evidence="2">
    <location>
        <begin position="306"/>
        <end position="325"/>
    </location>
</feature>
<keyword evidence="2" id="KW-0812">Transmembrane</keyword>
<feature type="transmembrane region" description="Helical" evidence="2">
    <location>
        <begin position="29"/>
        <end position="51"/>
    </location>
</feature>
<feature type="transmembrane region" description="Helical" evidence="2">
    <location>
        <begin position="280"/>
        <end position="300"/>
    </location>
</feature>
<evidence type="ECO:0000256" key="1">
    <source>
        <dbReference type="ARBA" id="ARBA00007362"/>
    </source>
</evidence>
<keyword evidence="5" id="KW-1185">Reference proteome</keyword>
<accession>A0ABS6E7H6</accession>
<keyword evidence="2" id="KW-1133">Transmembrane helix</keyword>
<feature type="transmembrane region" description="Helical" evidence="2">
    <location>
        <begin position="126"/>
        <end position="147"/>
    </location>
</feature>
<dbReference type="InterPro" id="IPR000620">
    <property type="entry name" value="EamA_dom"/>
</dbReference>
<keyword evidence="2" id="KW-0472">Membrane</keyword>
<dbReference type="Proteomes" id="UP000749471">
    <property type="component" value="Unassembled WGS sequence"/>
</dbReference>
<evidence type="ECO:0000313" key="5">
    <source>
        <dbReference type="Proteomes" id="UP000749471"/>
    </source>
</evidence>
<organism evidence="4 5">
    <name type="scientific">Tissierella simiarum</name>
    <dbReference type="NCBI Taxonomy" id="2841534"/>
    <lineage>
        <taxon>Bacteria</taxon>
        <taxon>Bacillati</taxon>
        <taxon>Bacillota</taxon>
        <taxon>Tissierellia</taxon>
        <taxon>Tissierellales</taxon>
        <taxon>Tissierellaceae</taxon>
        <taxon>Tissierella</taxon>
    </lineage>
</organism>
<gene>
    <name evidence="4" type="ORF">KQI42_12670</name>
</gene>